<protein>
    <submittedName>
        <fullName evidence="2">TMTC3</fullName>
    </submittedName>
</protein>
<name>A0A7J7KBW6_BUGNE</name>
<comment type="caution">
    <text evidence="2">The sequence shown here is derived from an EMBL/GenBank/DDBJ whole genome shotgun (WGS) entry which is preliminary data.</text>
</comment>
<dbReference type="OrthoDB" id="66906at2759"/>
<sequence>MRPEFIDAYLNYGELLMKMGRRKEASTLYNKALVYDKRNADLYYNLGVVFLELKDAKQAMSHFDLALSIHPKHQLALYNSALLIQESAQQELYGEGLRRLDLLIELDPKEPRNYFSAALLATDSQQFVLAERYFIQCLEADPSFKGALFNLALLLTNSLQRPSDAIPYLNRNIQLYPDHVKSYLLLGDIAINHEKDLQLAEQCFSKVKSIEPSNIQGQHNLCIVYVEKGELDLAESCLAAIMAAAPTEQYVQQHLAIVRQRLADKRRPT</sequence>
<proteinExistence type="predicted"/>
<dbReference type="Gene3D" id="1.25.40.10">
    <property type="entry name" value="Tetratricopeptide repeat domain"/>
    <property type="match status" value="2"/>
</dbReference>
<dbReference type="GO" id="GO:0035269">
    <property type="term" value="P:protein O-linked glycosylation via mannose"/>
    <property type="evidence" value="ECO:0007669"/>
    <property type="project" value="TreeGrafter"/>
</dbReference>
<dbReference type="Pfam" id="PF13414">
    <property type="entry name" value="TPR_11"/>
    <property type="match status" value="1"/>
</dbReference>
<accession>A0A7J7KBW6</accession>
<evidence type="ECO:0000313" key="3">
    <source>
        <dbReference type="Proteomes" id="UP000593567"/>
    </source>
</evidence>
<dbReference type="FunFam" id="1.25.40.10:FF:000239">
    <property type="entry name" value="Transmembrane and TPR repeat-containing protein 3"/>
    <property type="match status" value="1"/>
</dbReference>
<dbReference type="InterPro" id="IPR019734">
    <property type="entry name" value="TPR_rpt"/>
</dbReference>
<dbReference type="Pfam" id="PF13174">
    <property type="entry name" value="TPR_6"/>
    <property type="match status" value="1"/>
</dbReference>
<reference evidence="2" key="1">
    <citation type="submission" date="2020-06" db="EMBL/GenBank/DDBJ databases">
        <title>Draft genome of Bugula neritina, a colonial animal packing powerful symbionts and potential medicines.</title>
        <authorList>
            <person name="Rayko M."/>
        </authorList>
    </citation>
    <scope>NUCLEOTIDE SEQUENCE [LARGE SCALE GENOMIC DNA]</scope>
    <source>
        <strain evidence="2">Kwan_BN1</strain>
    </source>
</reference>
<dbReference type="PROSITE" id="PS50293">
    <property type="entry name" value="TPR_REGION"/>
    <property type="match status" value="1"/>
</dbReference>
<dbReference type="EMBL" id="VXIV02000841">
    <property type="protein sequence ID" value="KAF6035715.1"/>
    <property type="molecule type" value="Genomic_DNA"/>
</dbReference>
<keyword evidence="3" id="KW-1185">Reference proteome</keyword>
<evidence type="ECO:0000256" key="1">
    <source>
        <dbReference type="PROSITE-ProRule" id="PRU00339"/>
    </source>
</evidence>
<feature type="repeat" description="TPR" evidence="1">
    <location>
        <begin position="6"/>
        <end position="39"/>
    </location>
</feature>
<keyword evidence="1" id="KW-0802">TPR repeat</keyword>
<dbReference type="GO" id="GO:0005783">
    <property type="term" value="C:endoplasmic reticulum"/>
    <property type="evidence" value="ECO:0007669"/>
    <property type="project" value="TreeGrafter"/>
</dbReference>
<dbReference type="SUPFAM" id="SSF48452">
    <property type="entry name" value="TPR-like"/>
    <property type="match status" value="2"/>
</dbReference>
<organism evidence="2 3">
    <name type="scientific">Bugula neritina</name>
    <name type="common">Brown bryozoan</name>
    <name type="synonym">Sertularia neritina</name>
    <dbReference type="NCBI Taxonomy" id="10212"/>
    <lineage>
        <taxon>Eukaryota</taxon>
        <taxon>Metazoa</taxon>
        <taxon>Spiralia</taxon>
        <taxon>Lophotrochozoa</taxon>
        <taxon>Bryozoa</taxon>
        <taxon>Gymnolaemata</taxon>
        <taxon>Cheilostomatida</taxon>
        <taxon>Flustrina</taxon>
        <taxon>Buguloidea</taxon>
        <taxon>Bugulidae</taxon>
        <taxon>Bugula</taxon>
    </lineage>
</organism>
<dbReference type="InterPro" id="IPR011990">
    <property type="entry name" value="TPR-like_helical_dom_sf"/>
</dbReference>
<dbReference type="Proteomes" id="UP000593567">
    <property type="component" value="Unassembled WGS sequence"/>
</dbReference>
<dbReference type="GO" id="GO:0000030">
    <property type="term" value="F:mannosyltransferase activity"/>
    <property type="evidence" value="ECO:0007669"/>
    <property type="project" value="TreeGrafter"/>
</dbReference>
<feature type="repeat" description="TPR" evidence="1">
    <location>
        <begin position="40"/>
        <end position="73"/>
    </location>
</feature>
<dbReference type="PANTHER" id="PTHR44395">
    <property type="match status" value="1"/>
</dbReference>
<gene>
    <name evidence="2" type="ORF">EB796_005980</name>
</gene>
<dbReference type="Pfam" id="PF13181">
    <property type="entry name" value="TPR_8"/>
    <property type="match status" value="1"/>
</dbReference>
<dbReference type="PANTHER" id="PTHR44395:SF1">
    <property type="entry name" value="PROTEIN O-MANNOSYL-TRANSFERASE TMTC3"/>
    <property type="match status" value="1"/>
</dbReference>
<dbReference type="SMART" id="SM00028">
    <property type="entry name" value="TPR"/>
    <property type="match status" value="5"/>
</dbReference>
<dbReference type="PROSITE" id="PS50005">
    <property type="entry name" value="TPR"/>
    <property type="match status" value="2"/>
</dbReference>
<dbReference type="AlphaFoldDB" id="A0A7J7KBW6"/>
<evidence type="ECO:0000313" key="2">
    <source>
        <dbReference type="EMBL" id="KAF6035715.1"/>
    </source>
</evidence>